<reference evidence="1" key="1">
    <citation type="submission" date="2018-05" db="EMBL/GenBank/DDBJ databases">
        <authorList>
            <person name="Lanie J.A."/>
            <person name="Ng W.-L."/>
            <person name="Kazmierczak K.M."/>
            <person name="Andrzejewski T.M."/>
            <person name="Davidsen T.M."/>
            <person name="Wayne K.J."/>
            <person name="Tettelin H."/>
            <person name="Glass J.I."/>
            <person name="Rusch D."/>
            <person name="Podicherti R."/>
            <person name="Tsui H.-C.T."/>
            <person name="Winkler M.E."/>
        </authorList>
    </citation>
    <scope>NUCLEOTIDE SEQUENCE</scope>
</reference>
<organism evidence="1">
    <name type="scientific">marine metagenome</name>
    <dbReference type="NCBI Taxonomy" id="408172"/>
    <lineage>
        <taxon>unclassified sequences</taxon>
        <taxon>metagenomes</taxon>
        <taxon>ecological metagenomes</taxon>
    </lineage>
</organism>
<protein>
    <submittedName>
        <fullName evidence="1">Uncharacterized protein</fullName>
    </submittedName>
</protein>
<sequence length="36" mass="4065">MRLLAVSLPLVLLLMLELVFRVAGLFPDNSIRLNQV</sequence>
<accession>A0A383AL77</accession>
<dbReference type="AlphaFoldDB" id="A0A383AL77"/>
<feature type="non-terminal residue" evidence="1">
    <location>
        <position position="36"/>
    </location>
</feature>
<dbReference type="EMBL" id="UINC01193131">
    <property type="protein sequence ID" value="SVE08587.1"/>
    <property type="molecule type" value="Genomic_DNA"/>
</dbReference>
<proteinExistence type="predicted"/>
<gene>
    <name evidence="1" type="ORF">METZ01_LOCUS461441</name>
</gene>
<evidence type="ECO:0000313" key="1">
    <source>
        <dbReference type="EMBL" id="SVE08587.1"/>
    </source>
</evidence>
<name>A0A383AL77_9ZZZZ</name>